<protein>
    <recommendedName>
        <fullName evidence="5">PRA1 family protein</fullName>
    </recommendedName>
</protein>
<comment type="caution">
    <text evidence="6">The sequence shown here is derived from an EMBL/GenBank/DDBJ whole genome shotgun (WGS) entry which is preliminary data.</text>
</comment>
<evidence type="ECO:0000313" key="7">
    <source>
        <dbReference type="Proteomes" id="UP001212841"/>
    </source>
</evidence>
<dbReference type="GO" id="GO:0005794">
    <property type="term" value="C:Golgi apparatus"/>
    <property type="evidence" value="ECO:0007669"/>
    <property type="project" value="TreeGrafter"/>
</dbReference>
<evidence type="ECO:0000256" key="2">
    <source>
        <dbReference type="ARBA" id="ARBA00022692"/>
    </source>
</evidence>
<comment type="similarity">
    <text evidence="5">Belongs to the PRA1 family.</text>
</comment>
<feature type="transmembrane region" description="Helical" evidence="5">
    <location>
        <begin position="75"/>
        <end position="102"/>
    </location>
</feature>
<proteinExistence type="inferred from homology"/>
<dbReference type="AlphaFoldDB" id="A0AAD5X5V2"/>
<evidence type="ECO:0000256" key="4">
    <source>
        <dbReference type="ARBA" id="ARBA00023136"/>
    </source>
</evidence>
<dbReference type="EMBL" id="JADGJD010000285">
    <property type="protein sequence ID" value="KAJ3052546.1"/>
    <property type="molecule type" value="Genomic_DNA"/>
</dbReference>
<reference evidence="6" key="1">
    <citation type="submission" date="2020-05" db="EMBL/GenBank/DDBJ databases">
        <title>Phylogenomic resolution of chytrid fungi.</title>
        <authorList>
            <person name="Stajich J.E."/>
            <person name="Amses K."/>
            <person name="Simmons R."/>
            <person name="Seto K."/>
            <person name="Myers J."/>
            <person name="Bonds A."/>
            <person name="Quandt C.A."/>
            <person name="Barry K."/>
            <person name="Liu P."/>
            <person name="Grigoriev I."/>
            <person name="Longcore J.E."/>
            <person name="James T.Y."/>
        </authorList>
    </citation>
    <scope>NUCLEOTIDE SEQUENCE</scope>
    <source>
        <strain evidence="6">JEL0318</strain>
    </source>
</reference>
<evidence type="ECO:0000313" key="6">
    <source>
        <dbReference type="EMBL" id="KAJ3052546.1"/>
    </source>
</evidence>
<sequence>MVTVATSAASRPDLGSYVRIDPQTWETVKAQGQARFAGLKPVSEFFDRNRMSKPQSLNVFTTRLNFNLIYFQNNYILITLLCTIYLLFTNLSLLLGILFLIGAFKFVNSMNPNEPTRLPGGVMVTRTQLYPALVFIAILVLWFTSATSAIFWLASVCAFIIAIHAGFMEPPVEAEFAEQQV</sequence>
<keyword evidence="4 5" id="KW-0472">Membrane</keyword>
<dbReference type="Pfam" id="PF03208">
    <property type="entry name" value="PRA1"/>
    <property type="match status" value="1"/>
</dbReference>
<feature type="transmembrane region" description="Helical" evidence="5">
    <location>
        <begin position="123"/>
        <end position="143"/>
    </location>
</feature>
<dbReference type="PANTHER" id="PTHR19317:SF0">
    <property type="entry name" value="PRENYLATED RAB ACCEPTOR PROTEIN 1"/>
    <property type="match status" value="1"/>
</dbReference>
<feature type="transmembrane region" description="Helical" evidence="5">
    <location>
        <begin position="149"/>
        <end position="167"/>
    </location>
</feature>
<keyword evidence="2 5" id="KW-0812">Transmembrane</keyword>
<gene>
    <name evidence="6" type="ORF">HK097_006077</name>
</gene>
<keyword evidence="7" id="KW-1185">Reference proteome</keyword>
<evidence type="ECO:0000256" key="5">
    <source>
        <dbReference type="RuleBase" id="RU363107"/>
    </source>
</evidence>
<dbReference type="Proteomes" id="UP001212841">
    <property type="component" value="Unassembled WGS sequence"/>
</dbReference>
<organism evidence="6 7">
    <name type="scientific">Rhizophlyctis rosea</name>
    <dbReference type="NCBI Taxonomy" id="64517"/>
    <lineage>
        <taxon>Eukaryota</taxon>
        <taxon>Fungi</taxon>
        <taxon>Fungi incertae sedis</taxon>
        <taxon>Chytridiomycota</taxon>
        <taxon>Chytridiomycota incertae sedis</taxon>
        <taxon>Chytridiomycetes</taxon>
        <taxon>Rhizophlyctidales</taxon>
        <taxon>Rhizophlyctidaceae</taxon>
        <taxon>Rhizophlyctis</taxon>
    </lineage>
</organism>
<dbReference type="InterPro" id="IPR004895">
    <property type="entry name" value="Prenylated_rab_accept_PRA1"/>
</dbReference>
<comment type="subcellular location">
    <subcellularLocation>
        <location evidence="1 5">Membrane</location>
        <topology evidence="1 5">Multi-pass membrane protein</topology>
    </subcellularLocation>
</comment>
<dbReference type="PANTHER" id="PTHR19317">
    <property type="entry name" value="PRENYLATED RAB ACCEPTOR 1-RELATED"/>
    <property type="match status" value="1"/>
</dbReference>
<name>A0AAD5X5V2_9FUNG</name>
<evidence type="ECO:0000256" key="3">
    <source>
        <dbReference type="ARBA" id="ARBA00022989"/>
    </source>
</evidence>
<keyword evidence="3 5" id="KW-1133">Transmembrane helix</keyword>
<evidence type="ECO:0000256" key="1">
    <source>
        <dbReference type="ARBA" id="ARBA00004141"/>
    </source>
</evidence>
<accession>A0AAD5X5V2</accession>
<dbReference type="GO" id="GO:0016020">
    <property type="term" value="C:membrane"/>
    <property type="evidence" value="ECO:0007669"/>
    <property type="project" value="UniProtKB-SubCell"/>
</dbReference>